<dbReference type="EMBL" id="CARXXK010000002">
    <property type="protein sequence ID" value="CAI6354997.1"/>
    <property type="molecule type" value="Genomic_DNA"/>
</dbReference>
<reference evidence="1 2" key="1">
    <citation type="submission" date="2023-01" db="EMBL/GenBank/DDBJ databases">
        <authorList>
            <person name="Whitehead M."/>
        </authorList>
    </citation>
    <scope>NUCLEOTIDE SEQUENCE [LARGE SCALE GENOMIC DNA]</scope>
</reference>
<evidence type="ECO:0000313" key="1">
    <source>
        <dbReference type="EMBL" id="CAI6354997.1"/>
    </source>
</evidence>
<organism evidence="1 2">
    <name type="scientific">Macrosiphum euphorbiae</name>
    <name type="common">potato aphid</name>
    <dbReference type="NCBI Taxonomy" id="13131"/>
    <lineage>
        <taxon>Eukaryota</taxon>
        <taxon>Metazoa</taxon>
        <taxon>Ecdysozoa</taxon>
        <taxon>Arthropoda</taxon>
        <taxon>Hexapoda</taxon>
        <taxon>Insecta</taxon>
        <taxon>Pterygota</taxon>
        <taxon>Neoptera</taxon>
        <taxon>Paraneoptera</taxon>
        <taxon>Hemiptera</taxon>
        <taxon>Sternorrhyncha</taxon>
        <taxon>Aphidomorpha</taxon>
        <taxon>Aphidoidea</taxon>
        <taxon>Aphididae</taxon>
        <taxon>Macrosiphini</taxon>
        <taxon>Macrosiphum</taxon>
    </lineage>
</organism>
<accession>A0AAV0WGR1</accession>
<name>A0AAV0WGR1_9HEMI</name>
<dbReference type="Proteomes" id="UP001160148">
    <property type="component" value="Unassembled WGS sequence"/>
</dbReference>
<dbReference type="AlphaFoldDB" id="A0AAV0WGR1"/>
<gene>
    <name evidence="1" type="ORF">MEUPH1_LOCUS10906</name>
</gene>
<evidence type="ECO:0000313" key="2">
    <source>
        <dbReference type="Proteomes" id="UP001160148"/>
    </source>
</evidence>
<keyword evidence="2" id="KW-1185">Reference proteome</keyword>
<sequence>MAKVPVTLRGSVRRVSDMAPAWRAATMVQQCLQSELRSDYSVTSMPWNYIRIYLKRKPQKKKTFRPSVVDDAFSSRQ</sequence>
<proteinExistence type="predicted"/>
<protein>
    <submittedName>
        <fullName evidence="1">Uncharacterized protein</fullName>
    </submittedName>
</protein>
<comment type="caution">
    <text evidence="1">The sequence shown here is derived from an EMBL/GenBank/DDBJ whole genome shotgun (WGS) entry which is preliminary data.</text>
</comment>